<dbReference type="Proteomes" id="UP001620626">
    <property type="component" value="Unassembled WGS sequence"/>
</dbReference>
<proteinExistence type="predicted"/>
<comment type="caution">
    <text evidence="1">The sequence shown here is derived from an EMBL/GenBank/DDBJ whole genome shotgun (WGS) entry which is preliminary data.</text>
</comment>
<evidence type="ECO:0000313" key="1">
    <source>
        <dbReference type="EMBL" id="KAL3079100.1"/>
    </source>
</evidence>
<evidence type="ECO:0000313" key="2">
    <source>
        <dbReference type="Proteomes" id="UP001620626"/>
    </source>
</evidence>
<gene>
    <name evidence="1" type="ORF">niasHT_036153</name>
</gene>
<dbReference type="EMBL" id="JBICBT010001195">
    <property type="protein sequence ID" value="KAL3079100.1"/>
    <property type="molecule type" value="Genomic_DNA"/>
</dbReference>
<reference evidence="1 2" key="1">
    <citation type="submission" date="2024-10" db="EMBL/GenBank/DDBJ databases">
        <authorList>
            <person name="Kim D."/>
        </authorList>
    </citation>
    <scope>NUCLEOTIDE SEQUENCE [LARGE SCALE GENOMIC DNA]</scope>
    <source>
        <strain evidence="1">BH-2024</strain>
    </source>
</reference>
<accession>A0ABD2IMP7</accession>
<organism evidence="1 2">
    <name type="scientific">Heterodera trifolii</name>
    <dbReference type="NCBI Taxonomy" id="157864"/>
    <lineage>
        <taxon>Eukaryota</taxon>
        <taxon>Metazoa</taxon>
        <taxon>Ecdysozoa</taxon>
        <taxon>Nematoda</taxon>
        <taxon>Chromadorea</taxon>
        <taxon>Rhabditida</taxon>
        <taxon>Tylenchina</taxon>
        <taxon>Tylenchomorpha</taxon>
        <taxon>Tylenchoidea</taxon>
        <taxon>Heteroderidae</taxon>
        <taxon>Heteroderinae</taxon>
        <taxon>Heterodera</taxon>
    </lineage>
</organism>
<keyword evidence="2" id="KW-1185">Reference proteome</keyword>
<sequence length="68" mass="7803">MASMLRDIFDNEQDYLAFVEKQLQKLMNLHKLILQKHSPNDEAAGRIRTTEVEVSGEPMLHSDHVPGE</sequence>
<protein>
    <submittedName>
        <fullName evidence="1">Uncharacterized protein</fullName>
    </submittedName>
</protein>
<dbReference type="AlphaFoldDB" id="A0ABD2IMP7"/>
<name>A0ABD2IMP7_9BILA</name>